<dbReference type="EMBL" id="JARKIB010000344">
    <property type="protein sequence ID" value="KAJ7713378.1"/>
    <property type="molecule type" value="Genomic_DNA"/>
</dbReference>
<name>A0AAD7MEZ1_9AGAR</name>
<evidence type="ECO:0000313" key="2">
    <source>
        <dbReference type="Proteomes" id="UP001215598"/>
    </source>
</evidence>
<proteinExistence type="predicted"/>
<evidence type="ECO:0000313" key="1">
    <source>
        <dbReference type="EMBL" id="KAJ7713378.1"/>
    </source>
</evidence>
<dbReference type="Proteomes" id="UP001215598">
    <property type="component" value="Unassembled WGS sequence"/>
</dbReference>
<accession>A0AAD7MEZ1</accession>
<comment type="caution">
    <text evidence="1">The sequence shown here is derived from an EMBL/GenBank/DDBJ whole genome shotgun (WGS) entry which is preliminary data.</text>
</comment>
<protein>
    <submittedName>
        <fullName evidence="1">Uncharacterized protein</fullName>
    </submittedName>
</protein>
<dbReference type="AlphaFoldDB" id="A0AAD7MEZ1"/>
<reference evidence="1" key="1">
    <citation type="submission" date="2023-03" db="EMBL/GenBank/DDBJ databases">
        <title>Massive genome expansion in bonnet fungi (Mycena s.s.) driven by repeated elements and novel gene families across ecological guilds.</title>
        <authorList>
            <consortium name="Lawrence Berkeley National Laboratory"/>
            <person name="Harder C.B."/>
            <person name="Miyauchi S."/>
            <person name="Viragh M."/>
            <person name="Kuo A."/>
            <person name="Thoen E."/>
            <person name="Andreopoulos B."/>
            <person name="Lu D."/>
            <person name="Skrede I."/>
            <person name="Drula E."/>
            <person name="Henrissat B."/>
            <person name="Morin E."/>
            <person name="Kohler A."/>
            <person name="Barry K."/>
            <person name="LaButti K."/>
            <person name="Morin E."/>
            <person name="Salamov A."/>
            <person name="Lipzen A."/>
            <person name="Mereny Z."/>
            <person name="Hegedus B."/>
            <person name="Baldrian P."/>
            <person name="Stursova M."/>
            <person name="Weitz H."/>
            <person name="Taylor A."/>
            <person name="Grigoriev I.V."/>
            <person name="Nagy L.G."/>
            <person name="Martin F."/>
            <person name="Kauserud H."/>
        </authorList>
    </citation>
    <scope>NUCLEOTIDE SEQUENCE</scope>
    <source>
        <strain evidence="1">CBHHK182m</strain>
    </source>
</reference>
<keyword evidence="2" id="KW-1185">Reference proteome</keyword>
<gene>
    <name evidence="1" type="ORF">B0H16DRAFT_1478699</name>
</gene>
<organism evidence="1 2">
    <name type="scientific">Mycena metata</name>
    <dbReference type="NCBI Taxonomy" id="1033252"/>
    <lineage>
        <taxon>Eukaryota</taxon>
        <taxon>Fungi</taxon>
        <taxon>Dikarya</taxon>
        <taxon>Basidiomycota</taxon>
        <taxon>Agaricomycotina</taxon>
        <taxon>Agaricomycetes</taxon>
        <taxon>Agaricomycetidae</taxon>
        <taxon>Agaricales</taxon>
        <taxon>Marasmiineae</taxon>
        <taxon>Mycenaceae</taxon>
        <taxon>Mycena</taxon>
    </lineage>
</organism>
<sequence length="254" mass="28283">MYNRGDCYIWNITSEEKQGLLKFLSTPALVISAVGSGIKFRLARSELLNQGDKWEWCFNAPASGLGADLRSQGEERRHLIQSSETVARKQRDPQSIGVRAKLYMILWLRNLNQGNNYCDLDASLLEARGQRGTGDSTLNGGQISTEVRNHIFAPHTTPGSKADEPWMPQLSRQCISHSKNTVFRVISSHDVFEHKTNAIGVLKLIFLNGAGRGNARQYRVNSAAVRVSAAAHARQCAALPRQYCARRSIPQHVQ</sequence>